<dbReference type="EMBL" id="CP025096">
    <property type="protein sequence ID" value="AUD05988.1"/>
    <property type="molecule type" value="Genomic_DNA"/>
</dbReference>
<reference evidence="1 2" key="1">
    <citation type="submission" date="2017-11" db="EMBL/GenBank/DDBJ databases">
        <title>Taxonomic description and genome sequences of Spirosoma HA7 sp. nov., isolated from pollen microhabitat of Corylus avellana.</title>
        <authorList>
            <person name="Ambika Manirajan B."/>
            <person name="Suarez C."/>
            <person name="Ratering S."/>
            <person name="Geissler-Plaum R."/>
            <person name="Cardinale M."/>
            <person name="Sylvia S."/>
        </authorList>
    </citation>
    <scope>NUCLEOTIDE SEQUENCE [LARGE SCALE GENOMIC DNA]</scope>
    <source>
        <strain evidence="1 2">HA7</strain>
    </source>
</reference>
<keyword evidence="2" id="KW-1185">Reference proteome</keyword>
<name>A0A2K8Z803_9BACT</name>
<proteinExistence type="predicted"/>
<gene>
    <name evidence="1" type="ORF">CWM47_31570</name>
</gene>
<dbReference type="OrthoDB" id="7794186at2"/>
<sequence length="414" mass="46503">MPLSTGFTTTQFDKTTTPLAMLKTPPYLWLISLWLLMSVPLYSQDLSAYWPDLSGYWQGMEHDTNSFARPYPTSLTLVQSGTSLTGFLYQSAFFSDTVNVLFALEKGQFVNELGSFEISTPIRQQGPSGWCTGQFLFSYDAVRQRLYMRTTYREQACAPSLLELYRPTLKTNQFCSTAPKDLYLYGFDTRWYADAQRQVFLHRGNAYQPALDSTTTLYVTQMMYGSETPAVPVVITVDKVSLSVPTTVEAQCPGGKGQVVVQARGRLPLRYQLNQGPYQASPQFELTQVGSYSLTVADSLGCQVTQEVVLVNECESGIYLPTAFSPNGDGLNDELIVRFGFSSLTVEEFSVYDRWGSLLYRNTLPKLLYSGQALWSSQELARPLLPGVYGYQLRGRTARGQLFRLQRALVVLQE</sequence>
<organism evidence="1 2">
    <name type="scientific">Spirosoma pollinicola</name>
    <dbReference type="NCBI Taxonomy" id="2057025"/>
    <lineage>
        <taxon>Bacteria</taxon>
        <taxon>Pseudomonadati</taxon>
        <taxon>Bacteroidota</taxon>
        <taxon>Cytophagia</taxon>
        <taxon>Cytophagales</taxon>
        <taxon>Cytophagaceae</taxon>
        <taxon>Spirosoma</taxon>
    </lineage>
</organism>
<dbReference type="RefSeq" id="WP_100992539.1">
    <property type="nucleotide sequence ID" value="NZ_CP025096.1"/>
</dbReference>
<evidence type="ECO:0000313" key="1">
    <source>
        <dbReference type="EMBL" id="AUD05988.1"/>
    </source>
</evidence>
<protein>
    <recommendedName>
        <fullName evidence="3">Gliding motility-associated C-terminal domain-containing protein</fullName>
    </recommendedName>
</protein>
<dbReference type="KEGG" id="spir:CWM47_31570"/>
<dbReference type="Proteomes" id="UP000232883">
    <property type="component" value="Chromosome"/>
</dbReference>
<accession>A0A2K8Z803</accession>
<evidence type="ECO:0008006" key="3">
    <source>
        <dbReference type="Google" id="ProtNLM"/>
    </source>
</evidence>
<evidence type="ECO:0000313" key="2">
    <source>
        <dbReference type="Proteomes" id="UP000232883"/>
    </source>
</evidence>
<dbReference type="AlphaFoldDB" id="A0A2K8Z803"/>
<dbReference type="Pfam" id="PF13585">
    <property type="entry name" value="CHU_C"/>
    <property type="match status" value="1"/>
</dbReference>